<dbReference type="InterPro" id="IPR004358">
    <property type="entry name" value="Sig_transdc_His_kin-like_C"/>
</dbReference>
<keyword evidence="3 4" id="KW-0597">Phosphoprotein</keyword>
<dbReference type="SUPFAM" id="SSF47384">
    <property type="entry name" value="Homodimeric domain of signal transducing histidine kinase"/>
    <property type="match status" value="1"/>
</dbReference>
<gene>
    <name evidence="7" type="ORF">NX786_00275</name>
</gene>
<dbReference type="PANTHER" id="PTHR43547:SF2">
    <property type="entry name" value="HYBRID SIGNAL TRANSDUCTION HISTIDINE KINASE C"/>
    <property type="match status" value="1"/>
</dbReference>
<sequence>MRVRTHLALLAAVVFLPVILGSAIAIRLLLDAERQAVLRGMQELARATVLTMDQELTAALASGQALTTSTSLFRGDFATFYSQASNANAGSRRHTALLRADGDEVFNTIRPYGTATGEPKAATRQRVRSVLDRATPGVSDLIVGNVTGNYVVSAQIPVALGDGRRLVLGQWLYARDLNRMLPQDVPASWLITVFDRGGSTIARNQRWAEHVAGKPRPELMAGLRAGAGIVRSDSREGVPMYAAVARSPLSGWTAAVGVPVAELEATAAHAVSLTAATLLCAVALACLGALLFARRLLRATEYLGAATEGMVDGWLPPPADLRITELNALQKVLHAVSTRLIRLDAARQRHLAEAEAARSLAEAQNRAKDEFLAMLGHELRNPLGAISSAIALIQMGASGQAAERAHQIIGRQSRHLAHLVDELLDANRVLSGRVTLAPVPLDLAAAVRDVALTLQTQGTTAEHTVELDLAPVWVCADPTRLQQVIGNLVENAAKYTQAGGWIRVSVRRAAGPDMAELVVADNGKGIDPDLLPRIWDVFVQGKVLSRAKGGLGIGLAVVKSLVEQQHGSVAVASHGPQQGSTFTVRLPLARAAFAGPGADSGADGVAVAPGRRVLLVEDNDDLRDMTCALLQSRGCTVMAAADGRSALALAAGQRPDVAFVDIDLPDISGYEVARLLKRQGGIRLVAVTGYGQPDDVRQALAAGFDLHLKKPVRLEELERALGEPDPVR</sequence>
<evidence type="ECO:0000313" key="7">
    <source>
        <dbReference type="EMBL" id="MCS0627783.1"/>
    </source>
</evidence>
<keyword evidence="7" id="KW-0547">Nucleotide-binding</keyword>
<protein>
    <recommendedName>
        <fullName evidence="2">histidine kinase</fullName>
        <ecNumber evidence="2">2.7.13.3</ecNumber>
    </recommendedName>
</protein>
<feature type="domain" description="Response regulatory" evidence="6">
    <location>
        <begin position="612"/>
        <end position="725"/>
    </location>
</feature>
<keyword evidence="8" id="KW-1185">Reference proteome</keyword>
<dbReference type="InterPro" id="IPR036890">
    <property type="entry name" value="HATPase_C_sf"/>
</dbReference>
<dbReference type="Gene3D" id="3.40.50.2300">
    <property type="match status" value="1"/>
</dbReference>
<dbReference type="SUPFAM" id="SSF55874">
    <property type="entry name" value="ATPase domain of HSP90 chaperone/DNA topoisomerase II/histidine kinase"/>
    <property type="match status" value="1"/>
</dbReference>
<dbReference type="Pfam" id="PF00512">
    <property type="entry name" value="HisKA"/>
    <property type="match status" value="1"/>
</dbReference>
<dbReference type="PANTHER" id="PTHR43547">
    <property type="entry name" value="TWO-COMPONENT HISTIDINE KINASE"/>
    <property type="match status" value="1"/>
</dbReference>
<dbReference type="InterPro" id="IPR001789">
    <property type="entry name" value="Sig_transdc_resp-reg_receiver"/>
</dbReference>
<dbReference type="SMART" id="SM00388">
    <property type="entry name" value="HisKA"/>
    <property type="match status" value="1"/>
</dbReference>
<dbReference type="InterPro" id="IPR036097">
    <property type="entry name" value="HisK_dim/P_sf"/>
</dbReference>
<dbReference type="EC" id="2.7.13.3" evidence="2"/>
<evidence type="ECO:0000256" key="1">
    <source>
        <dbReference type="ARBA" id="ARBA00000085"/>
    </source>
</evidence>
<dbReference type="CDD" id="cd18774">
    <property type="entry name" value="PDC2_HK_sensor"/>
    <property type="match status" value="1"/>
</dbReference>
<dbReference type="SMART" id="SM00448">
    <property type="entry name" value="REC"/>
    <property type="match status" value="1"/>
</dbReference>
<accession>A0ABT2BRP0</accession>
<comment type="catalytic activity">
    <reaction evidence="1">
        <text>ATP + protein L-histidine = ADP + protein N-phospho-L-histidine.</text>
        <dbReference type="EC" id="2.7.13.3"/>
    </reaction>
</comment>
<dbReference type="InterPro" id="IPR011006">
    <property type="entry name" value="CheY-like_superfamily"/>
</dbReference>
<dbReference type="GO" id="GO:0005524">
    <property type="term" value="F:ATP binding"/>
    <property type="evidence" value="ECO:0007669"/>
    <property type="project" value="UniProtKB-KW"/>
</dbReference>
<evidence type="ECO:0000256" key="4">
    <source>
        <dbReference type="PROSITE-ProRule" id="PRU00169"/>
    </source>
</evidence>
<evidence type="ECO:0000259" key="5">
    <source>
        <dbReference type="PROSITE" id="PS50109"/>
    </source>
</evidence>
<dbReference type="EMBL" id="JANUHC010000001">
    <property type="protein sequence ID" value="MCS0627783.1"/>
    <property type="molecule type" value="Genomic_DNA"/>
</dbReference>
<keyword evidence="7" id="KW-0067">ATP-binding</keyword>
<dbReference type="InterPro" id="IPR003661">
    <property type="entry name" value="HisK_dim/P_dom"/>
</dbReference>
<dbReference type="Gene3D" id="3.30.565.10">
    <property type="entry name" value="Histidine kinase-like ATPase, C-terminal domain"/>
    <property type="match status" value="1"/>
</dbReference>
<dbReference type="RefSeq" id="WP_259447055.1">
    <property type="nucleotide sequence ID" value="NZ_CP119520.1"/>
</dbReference>
<dbReference type="Gene3D" id="1.10.287.130">
    <property type="match status" value="1"/>
</dbReference>
<dbReference type="Proteomes" id="UP001165263">
    <property type="component" value="Unassembled WGS sequence"/>
</dbReference>
<organism evidence="7 8">
    <name type="scientific">Telluria mixta</name>
    <dbReference type="NCBI Taxonomy" id="34071"/>
    <lineage>
        <taxon>Bacteria</taxon>
        <taxon>Pseudomonadati</taxon>
        <taxon>Pseudomonadota</taxon>
        <taxon>Betaproteobacteria</taxon>
        <taxon>Burkholderiales</taxon>
        <taxon>Oxalobacteraceae</taxon>
        <taxon>Telluria group</taxon>
        <taxon>Telluria</taxon>
    </lineage>
</organism>
<evidence type="ECO:0000256" key="2">
    <source>
        <dbReference type="ARBA" id="ARBA00012438"/>
    </source>
</evidence>
<dbReference type="SMART" id="SM00387">
    <property type="entry name" value="HATPase_c"/>
    <property type="match status" value="1"/>
</dbReference>
<dbReference type="PROSITE" id="PS50110">
    <property type="entry name" value="RESPONSE_REGULATORY"/>
    <property type="match status" value="1"/>
</dbReference>
<dbReference type="InterPro" id="IPR005467">
    <property type="entry name" value="His_kinase_dom"/>
</dbReference>
<dbReference type="PRINTS" id="PR00344">
    <property type="entry name" value="BCTRLSENSOR"/>
</dbReference>
<evidence type="ECO:0000256" key="3">
    <source>
        <dbReference type="ARBA" id="ARBA00022553"/>
    </source>
</evidence>
<dbReference type="SUPFAM" id="SSF52172">
    <property type="entry name" value="CheY-like"/>
    <property type="match status" value="1"/>
</dbReference>
<dbReference type="Pfam" id="PF02518">
    <property type="entry name" value="HATPase_c"/>
    <property type="match status" value="1"/>
</dbReference>
<reference evidence="7" key="1">
    <citation type="submission" date="2022-08" db="EMBL/GenBank/DDBJ databases">
        <title>Reclassification of Massilia species as members of the genera Telluria, Duganella, Pseudoduganella, Mokoshia gen. nov. and Zemynaea gen. nov. using orthogonal and non-orthogonal genome-based approaches.</title>
        <authorList>
            <person name="Bowman J.P."/>
        </authorList>
    </citation>
    <scope>NUCLEOTIDE SEQUENCE</scope>
    <source>
        <strain evidence="7">LMG 11547</strain>
    </source>
</reference>
<dbReference type="Pfam" id="PF00072">
    <property type="entry name" value="Response_reg"/>
    <property type="match status" value="1"/>
</dbReference>
<dbReference type="InterPro" id="IPR003594">
    <property type="entry name" value="HATPase_dom"/>
</dbReference>
<evidence type="ECO:0000313" key="8">
    <source>
        <dbReference type="Proteomes" id="UP001165263"/>
    </source>
</evidence>
<feature type="modified residue" description="4-aspartylphosphate" evidence="4">
    <location>
        <position position="661"/>
    </location>
</feature>
<feature type="domain" description="Histidine kinase" evidence="5">
    <location>
        <begin position="374"/>
        <end position="590"/>
    </location>
</feature>
<dbReference type="PROSITE" id="PS50109">
    <property type="entry name" value="HIS_KIN"/>
    <property type="match status" value="1"/>
</dbReference>
<evidence type="ECO:0000259" key="6">
    <source>
        <dbReference type="PROSITE" id="PS50110"/>
    </source>
</evidence>
<comment type="caution">
    <text evidence="7">The sequence shown here is derived from an EMBL/GenBank/DDBJ whole genome shotgun (WGS) entry which is preliminary data.</text>
</comment>
<name>A0ABT2BRP0_9BURK</name>
<dbReference type="CDD" id="cd00082">
    <property type="entry name" value="HisKA"/>
    <property type="match status" value="1"/>
</dbReference>
<proteinExistence type="predicted"/>